<comment type="caution">
    <text evidence="1">The sequence shown here is derived from an EMBL/GenBank/DDBJ whole genome shotgun (WGS) entry which is preliminary data.</text>
</comment>
<keyword evidence="2" id="KW-1185">Reference proteome</keyword>
<dbReference type="STRING" id="1195763.ABT56_00720"/>
<dbReference type="Proteomes" id="UP000036097">
    <property type="component" value="Unassembled WGS sequence"/>
</dbReference>
<proteinExistence type="predicted"/>
<sequence>MPLQQLYSAYLGELYGIAFFTAFAQKYSNDSHINKWQHLIQVEQITANRLKNGLEAANYPCPSQDDEMENKGLEDAEKWLGLDWPTLIDTMIPWVEPYALRYREQAAAATEHKELFELVQAHEDAIYEFLLAEQHENDSGLAILADFIAAYAPTSPSSAQCTPHSTKTQPEK</sequence>
<dbReference type="RefSeq" id="WP_047876923.1">
    <property type="nucleotide sequence ID" value="NZ_LDOT01000001.1"/>
</dbReference>
<evidence type="ECO:0000313" key="2">
    <source>
        <dbReference type="Proteomes" id="UP000036097"/>
    </source>
</evidence>
<evidence type="ECO:0000313" key="1">
    <source>
        <dbReference type="EMBL" id="KLV09635.1"/>
    </source>
</evidence>
<dbReference type="AlphaFoldDB" id="A0A0J1HDC0"/>
<protein>
    <submittedName>
        <fullName evidence="1">Uncharacterized protein</fullName>
    </submittedName>
</protein>
<name>A0A0J1HDC0_9GAMM</name>
<accession>A0A0J1HDC0</accession>
<reference evidence="1 2" key="1">
    <citation type="submission" date="2015-05" db="EMBL/GenBank/DDBJ databases">
        <title>Photobacterium galathea sp. nov.</title>
        <authorList>
            <person name="Machado H."/>
            <person name="Gram L."/>
        </authorList>
    </citation>
    <scope>NUCLEOTIDE SEQUENCE [LARGE SCALE GENOMIC DNA]</scope>
    <source>
        <strain evidence="1 2">CGMCC 1.12159</strain>
    </source>
</reference>
<dbReference type="PATRIC" id="fig|1195763.3.peg.162"/>
<organism evidence="1 2">
    <name type="scientific">Photobacterium aquae</name>
    <dbReference type="NCBI Taxonomy" id="1195763"/>
    <lineage>
        <taxon>Bacteria</taxon>
        <taxon>Pseudomonadati</taxon>
        <taxon>Pseudomonadota</taxon>
        <taxon>Gammaproteobacteria</taxon>
        <taxon>Vibrionales</taxon>
        <taxon>Vibrionaceae</taxon>
        <taxon>Photobacterium</taxon>
    </lineage>
</organism>
<dbReference type="EMBL" id="LDOT01000001">
    <property type="protein sequence ID" value="KLV09635.1"/>
    <property type="molecule type" value="Genomic_DNA"/>
</dbReference>
<gene>
    <name evidence="1" type="ORF">ABT56_00720</name>
</gene>